<name>E3NFN6_CAERE</name>
<reference evidence="2" key="1">
    <citation type="submission" date="2007-07" db="EMBL/GenBank/DDBJ databases">
        <title>PCAP assembly of the Caenorhabditis remanei genome.</title>
        <authorList>
            <consortium name="The Caenorhabditis remanei Sequencing Consortium"/>
            <person name="Wilson R.K."/>
        </authorList>
    </citation>
    <scope>NUCLEOTIDE SEQUENCE [LARGE SCALE GENOMIC DNA]</scope>
    <source>
        <strain evidence="2">PB4641</strain>
    </source>
</reference>
<dbReference type="AlphaFoldDB" id="E3NFN6"/>
<gene>
    <name evidence="2" type="ORF">CRE_21556</name>
</gene>
<feature type="chain" id="PRO_5003176521" evidence="1">
    <location>
        <begin position="21"/>
        <end position="425"/>
    </location>
</feature>
<dbReference type="Proteomes" id="UP000008281">
    <property type="component" value="Unassembled WGS sequence"/>
</dbReference>
<feature type="signal peptide" evidence="1">
    <location>
        <begin position="1"/>
        <end position="20"/>
    </location>
</feature>
<evidence type="ECO:0000313" key="3">
    <source>
        <dbReference type="Proteomes" id="UP000008281"/>
    </source>
</evidence>
<dbReference type="eggNOG" id="ENOG502TJ56">
    <property type="taxonomic scope" value="Eukaryota"/>
</dbReference>
<dbReference type="HOGENOM" id="CLU_645983_0_0_1"/>
<dbReference type="EMBL" id="DS268640">
    <property type="protein sequence ID" value="EFO96443.1"/>
    <property type="molecule type" value="Genomic_DNA"/>
</dbReference>
<dbReference type="OrthoDB" id="10601083at2759"/>
<evidence type="ECO:0000313" key="2">
    <source>
        <dbReference type="EMBL" id="EFO96443.1"/>
    </source>
</evidence>
<keyword evidence="1" id="KW-0732">Signal</keyword>
<organism evidence="3">
    <name type="scientific">Caenorhabditis remanei</name>
    <name type="common">Caenorhabditis vulgaris</name>
    <dbReference type="NCBI Taxonomy" id="31234"/>
    <lineage>
        <taxon>Eukaryota</taxon>
        <taxon>Metazoa</taxon>
        <taxon>Ecdysozoa</taxon>
        <taxon>Nematoda</taxon>
        <taxon>Chromadorea</taxon>
        <taxon>Rhabditida</taxon>
        <taxon>Rhabditina</taxon>
        <taxon>Rhabditomorpha</taxon>
        <taxon>Rhabditoidea</taxon>
        <taxon>Rhabditidae</taxon>
        <taxon>Peloderinae</taxon>
        <taxon>Caenorhabditis</taxon>
    </lineage>
</organism>
<protein>
    <submittedName>
        <fullName evidence="2">Uncharacterized protein</fullName>
    </submittedName>
</protein>
<accession>E3NFN6</accession>
<evidence type="ECO:0000256" key="1">
    <source>
        <dbReference type="SAM" id="SignalP"/>
    </source>
</evidence>
<sequence>MRFMILLPTLIVLYFGVASTLPIADVRANVSISFPLVLPTKTIISDKSRAKIEKHVAKIIRDAQKAPFRYGKRSGISSEGVLVWSSDILNGRSGDYTYSSFRAPWYPKANSNYRYDTSRKEFFPTFSSFTGNSIVRFVENLLLRCKFGRGDRHLQMNQMKHLMNLSPPVLAGDKKAKVGKLLRMVELLENSQNSAPLKNINKFYRTSTFTRARPGKRSALLQKMQEVPKGFKEPAVFLSPSGHLKCLRKAPPPEHFAPPILSFSIFILPLQNLDSEGRPSTMNSCLILLFLGSVILADANLHPTEPSADWREQMMASTKPSLPDWIMNKLPGQKSRLPTGYFNTDDQMRRNELAYLEKMDRERGNSRAQKNEADEINMEKRRNLLVGRYGFRIGKRSDDENLNEDDYRELLSETEQQPEHRNFVQ</sequence>
<dbReference type="InParanoid" id="E3NFN6"/>
<proteinExistence type="predicted"/>
<keyword evidence="3" id="KW-1185">Reference proteome</keyword>